<dbReference type="Gene3D" id="2.40.30.10">
    <property type="entry name" value="Translation factors"/>
    <property type="match status" value="2"/>
</dbReference>
<proteinExistence type="inferred from homology"/>
<dbReference type="GO" id="GO:0019843">
    <property type="term" value="F:rRNA binding"/>
    <property type="evidence" value="ECO:0007669"/>
    <property type="project" value="UniProtKB-UniRule"/>
</dbReference>
<dbReference type="Pfam" id="PF00297">
    <property type="entry name" value="Ribosomal_L3"/>
    <property type="match status" value="1"/>
</dbReference>
<dbReference type="PANTHER" id="PTHR11229:SF16">
    <property type="entry name" value="LARGE RIBOSOMAL SUBUNIT PROTEIN UL3C"/>
    <property type="match status" value="1"/>
</dbReference>
<keyword evidence="2 7" id="KW-0699">rRNA-binding</keyword>
<comment type="function">
    <text evidence="7 9">One of the primary rRNA binding proteins, it binds directly near the 3'-end of the 23S rRNA, where it nucleates assembly of the 50S subunit.</text>
</comment>
<dbReference type="SUPFAM" id="SSF50447">
    <property type="entry name" value="Translation proteins"/>
    <property type="match status" value="1"/>
</dbReference>
<dbReference type="InterPro" id="IPR000597">
    <property type="entry name" value="Ribosomal_uL3"/>
</dbReference>
<comment type="similarity">
    <text evidence="1 7 8">Belongs to the universal ribosomal protein uL3 family.</text>
</comment>
<sequence>MREGILGRKLGMTQIFDKDGRAIPVTVIESGPCVVLQHKTKKTDGYDAIQLGFAKPLRFIREIRGEFPYKLGDEVKVSIFQEGEYVDITGISKGKGFAGGMKRWGWAGGGASHGSMSHRRIGSVGQGTSPGRVFKGKTMPGHMGFRRVTVQNLKIIKVDSEHEILLVKGAIPGVKGGYLLIRTSIKM</sequence>
<evidence type="ECO:0000256" key="1">
    <source>
        <dbReference type="ARBA" id="ARBA00006540"/>
    </source>
</evidence>
<evidence type="ECO:0000256" key="2">
    <source>
        <dbReference type="ARBA" id="ARBA00022730"/>
    </source>
</evidence>
<keyword evidence="3 7" id="KW-0694">RNA-binding</keyword>
<reference evidence="10 11" key="1">
    <citation type="journal article" date="2016" name="Environ. Microbiol.">
        <title>Genomic resolution of a cold subsurface aquifer community provides metabolic insights for novel microbes adapted to high CO concentrations.</title>
        <authorList>
            <person name="Probst A.J."/>
            <person name="Castelle C.J."/>
            <person name="Singh A."/>
            <person name="Brown C.T."/>
            <person name="Anantharaman K."/>
            <person name="Sharon I."/>
            <person name="Hug L.A."/>
            <person name="Burstein D."/>
            <person name="Emerson J.B."/>
            <person name="Thomas B.C."/>
            <person name="Banfield J.F."/>
        </authorList>
    </citation>
    <scope>NUCLEOTIDE SEQUENCE [LARGE SCALE GENOMIC DNA]</scope>
    <source>
        <strain evidence="10">CG1_02_38_46</strain>
    </source>
</reference>
<dbReference type="GO" id="GO:0022625">
    <property type="term" value="C:cytosolic large ribosomal subunit"/>
    <property type="evidence" value="ECO:0007669"/>
    <property type="project" value="TreeGrafter"/>
</dbReference>
<dbReference type="HAMAP" id="MF_01325_B">
    <property type="entry name" value="Ribosomal_uL3_B"/>
    <property type="match status" value="1"/>
</dbReference>
<comment type="caution">
    <text evidence="10">The sequence shown here is derived from an EMBL/GenBank/DDBJ whole genome shotgun (WGS) entry which is preliminary data.</text>
</comment>
<evidence type="ECO:0000313" key="11">
    <source>
        <dbReference type="Proteomes" id="UP000182278"/>
    </source>
</evidence>
<dbReference type="GO" id="GO:0006412">
    <property type="term" value="P:translation"/>
    <property type="evidence" value="ECO:0007669"/>
    <property type="project" value="UniProtKB-UniRule"/>
</dbReference>
<evidence type="ECO:0000256" key="7">
    <source>
        <dbReference type="HAMAP-Rule" id="MF_01325"/>
    </source>
</evidence>
<dbReference type="EMBL" id="MNUO01000046">
    <property type="protein sequence ID" value="OIN97491.1"/>
    <property type="molecule type" value="Genomic_DNA"/>
</dbReference>
<dbReference type="NCBIfam" id="TIGR03625">
    <property type="entry name" value="L3_bact"/>
    <property type="match status" value="1"/>
</dbReference>
<evidence type="ECO:0000256" key="5">
    <source>
        <dbReference type="ARBA" id="ARBA00023274"/>
    </source>
</evidence>
<dbReference type="PANTHER" id="PTHR11229">
    <property type="entry name" value="50S RIBOSOMAL PROTEIN L3"/>
    <property type="match status" value="1"/>
</dbReference>
<comment type="subunit">
    <text evidence="7 9">Part of the 50S ribosomal subunit. Forms a cluster with proteins L14 and L19.</text>
</comment>
<evidence type="ECO:0000313" key="10">
    <source>
        <dbReference type="EMBL" id="OIN97491.1"/>
    </source>
</evidence>
<dbReference type="STRING" id="1817893.AUJ66_03095"/>
<dbReference type="InterPro" id="IPR019926">
    <property type="entry name" value="Ribosomal_uL3_CS"/>
</dbReference>
<protein>
    <recommendedName>
        <fullName evidence="6 7">Large ribosomal subunit protein uL3</fullName>
    </recommendedName>
</protein>
<dbReference type="GO" id="GO:0003735">
    <property type="term" value="F:structural constituent of ribosome"/>
    <property type="evidence" value="ECO:0007669"/>
    <property type="project" value="UniProtKB-UniRule"/>
</dbReference>
<evidence type="ECO:0000256" key="3">
    <source>
        <dbReference type="ARBA" id="ARBA00022884"/>
    </source>
</evidence>
<dbReference type="FunFam" id="2.40.30.10:FF:000004">
    <property type="entry name" value="50S ribosomal protein L3"/>
    <property type="match status" value="1"/>
</dbReference>
<keyword evidence="4 7" id="KW-0689">Ribosomal protein</keyword>
<evidence type="ECO:0000256" key="9">
    <source>
        <dbReference type="RuleBase" id="RU003906"/>
    </source>
</evidence>
<dbReference type="InterPro" id="IPR009000">
    <property type="entry name" value="Transl_B-barrel_sf"/>
</dbReference>
<evidence type="ECO:0000256" key="8">
    <source>
        <dbReference type="RuleBase" id="RU003905"/>
    </source>
</evidence>
<evidence type="ECO:0000256" key="4">
    <source>
        <dbReference type="ARBA" id="ARBA00022980"/>
    </source>
</evidence>
<name>A0A1J4SDI7_9BACT</name>
<keyword evidence="5 7" id="KW-0687">Ribonucleoprotein</keyword>
<dbReference type="AlphaFoldDB" id="A0A1J4SDI7"/>
<organism evidence="10 11">
    <name type="scientific">Candidatus Desantisbacteria bacterium CG1_02_38_46</name>
    <dbReference type="NCBI Taxonomy" id="1817893"/>
    <lineage>
        <taxon>Bacteria</taxon>
        <taxon>Candidatus Desantisiibacteriota</taxon>
    </lineage>
</organism>
<gene>
    <name evidence="7" type="primary">rplC</name>
    <name evidence="10" type="ORF">AUJ66_03095</name>
</gene>
<dbReference type="Proteomes" id="UP000182278">
    <property type="component" value="Unassembled WGS sequence"/>
</dbReference>
<evidence type="ECO:0000256" key="6">
    <source>
        <dbReference type="ARBA" id="ARBA00035243"/>
    </source>
</evidence>
<accession>A0A1J4SDI7</accession>
<dbReference type="InterPro" id="IPR019927">
    <property type="entry name" value="Ribosomal_uL3_bac/org-type"/>
</dbReference>
<dbReference type="PROSITE" id="PS00474">
    <property type="entry name" value="RIBOSOMAL_L3"/>
    <property type="match status" value="1"/>
</dbReference>